<proteinExistence type="predicted"/>
<gene>
    <name evidence="1" type="ORF">O181_050052</name>
</gene>
<name>A0A9Q3DY73_9BASI</name>
<organism evidence="1 2">
    <name type="scientific">Austropuccinia psidii MF-1</name>
    <dbReference type="NCBI Taxonomy" id="1389203"/>
    <lineage>
        <taxon>Eukaryota</taxon>
        <taxon>Fungi</taxon>
        <taxon>Dikarya</taxon>
        <taxon>Basidiomycota</taxon>
        <taxon>Pucciniomycotina</taxon>
        <taxon>Pucciniomycetes</taxon>
        <taxon>Pucciniales</taxon>
        <taxon>Sphaerophragmiaceae</taxon>
        <taxon>Austropuccinia</taxon>
    </lineage>
</organism>
<sequence length="136" mass="16289">MVYSREEKNRIKFETNPRILAKELNKLEKAQTSIIYQLRSGHSTLNDHLFQIKIRNDPLCEKCQRSETVSHSLTFCKRYKAQRKGMQVYLKIEKIIYNENNLSRLLDVPLEIPHIIGYIESSNRFDYYHKLRESKL</sequence>
<protein>
    <recommendedName>
        <fullName evidence="3">Reverse transcriptase zinc-binding domain-containing protein</fullName>
    </recommendedName>
</protein>
<dbReference type="OrthoDB" id="3267074at2759"/>
<evidence type="ECO:0000313" key="2">
    <source>
        <dbReference type="Proteomes" id="UP000765509"/>
    </source>
</evidence>
<dbReference type="Proteomes" id="UP000765509">
    <property type="component" value="Unassembled WGS sequence"/>
</dbReference>
<reference evidence="1" key="1">
    <citation type="submission" date="2021-03" db="EMBL/GenBank/DDBJ databases">
        <title>Draft genome sequence of rust myrtle Austropuccinia psidii MF-1, a brazilian biotype.</title>
        <authorList>
            <person name="Quecine M.C."/>
            <person name="Pachon D.M.R."/>
            <person name="Bonatelli M.L."/>
            <person name="Correr F.H."/>
            <person name="Franceschini L.M."/>
            <person name="Leite T.F."/>
            <person name="Margarido G.R.A."/>
            <person name="Almeida C.A."/>
            <person name="Ferrarezi J.A."/>
            <person name="Labate C.A."/>
        </authorList>
    </citation>
    <scope>NUCLEOTIDE SEQUENCE</scope>
    <source>
        <strain evidence="1">MF-1</strain>
    </source>
</reference>
<evidence type="ECO:0008006" key="3">
    <source>
        <dbReference type="Google" id="ProtNLM"/>
    </source>
</evidence>
<comment type="caution">
    <text evidence="1">The sequence shown here is derived from an EMBL/GenBank/DDBJ whole genome shotgun (WGS) entry which is preliminary data.</text>
</comment>
<evidence type="ECO:0000313" key="1">
    <source>
        <dbReference type="EMBL" id="MBW0510337.1"/>
    </source>
</evidence>
<dbReference type="AlphaFoldDB" id="A0A9Q3DY73"/>
<accession>A0A9Q3DY73</accession>
<keyword evidence="2" id="KW-1185">Reference proteome</keyword>
<dbReference type="EMBL" id="AVOT02021488">
    <property type="protein sequence ID" value="MBW0510337.1"/>
    <property type="molecule type" value="Genomic_DNA"/>
</dbReference>